<feature type="chain" id="PRO_5017562431" description="Lipoprotein" evidence="1">
    <location>
        <begin position="26"/>
        <end position="138"/>
    </location>
</feature>
<reference evidence="2 3" key="1">
    <citation type="submission" date="2017-04" db="EMBL/GenBank/DDBJ databases">
        <title>Comparative genome analysis of Subtercola boreus.</title>
        <authorList>
            <person name="Cho Y.-J."/>
            <person name="Cho A."/>
            <person name="Kim O.-S."/>
            <person name="Lee J.-I."/>
        </authorList>
    </citation>
    <scope>NUCLEOTIDE SEQUENCE [LARGE SCALE GENOMIC DNA]</scope>
    <source>
        <strain evidence="2 3">P27479</strain>
    </source>
</reference>
<comment type="caution">
    <text evidence="2">The sequence shown here is derived from an EMBL/GenBank/DDBJ whole genome shotgun (WGS) entry which is preliminary data.</text>
</comment>
<evidence type="ECO:0008006" key="4">
    <source>
        <dbReference type="Google" id="ProtNLM"/>
    </source>
</evidence>
<dbReference type="RefSeq" id="WP_116412918.1">
    <property type="nucleotide sequence ID" value="NZ_NBXB01000045.1"/>
</dbReference>
<dbReference type="OrthoDB" id="1643293at2"/>
<dbReference type="InterPro" id="IPR058243">
    <property type="entry name" value="Phage_VG64"/>
</dbReference>
<accession>A0A3E0VQ80</accession>
<dbReference type="Proteomes" id="UP000256541">
    <property type="component" value="Unassembled WGS sequence"/>
</dbReference>
<feature type="signal peptide" evidence="1">
    <location>
        <begin position="1"/>
        <end position="25"/>
    </location>
</feature>
<evidence type="ECO:0000256" key="1">
    <source>
        <dbReference type="SAM" id="SignalP"/>
    </source>
</evidence>
<protein>
    <recommendedName>
        <fullName evidence="4">Lipoprotein</fullName>
    </recommendedName>
</protein>
<dbReference type="PROSITE" id="PS51257">
    <property type="entry name" value="PROKAR_LIPOPROTEIN"/>
    <property type="match status" value="1"/>
</dbReference>
<organism evidence="2 3">
    <name type="scientific">Subtercola boreus</name>
    <dbReference type="NCBI Taxonomy" id="120213"/>
    <lineage>
        <taxon>Bacteria</taxon>
        <taxon>Bacillati</taxon>
        <taxon>Actinomycetota</taxon>
        <taxon>Actinomycetes</taxon>
        <taxon>Micrococcales</taxon>
        <taxon>Microbacteriaceae</taxon>
        <taxon>Subtercola</taxon>
    </lineage>
</organism>
<evidence type="ECO:0000313" key="3">
    <source>
        <dbReference type="Proteomes" id="UP000256541"/>
    </source>
</evidence>
<evidence type="ECO:0000313" key="2">
    <source>
        <dbReference type="EMBL" id="RFA12142.1"/>
    </source>
</evidence>
<proteinExistence type="predicted"/>
<dbReference type="EMBL" id="NBXB01000045">
    <property type="protein sequence ID" value="RFA12142.1"/>
    <property type="molecule type" value="Genomic_DNA"/>
</dbReference>
<keyword evidence="1" id="KW-0732">Signal</keyword>
<gene>
    <name evidence="2" type="ORF">B7R22_17070</name>
</gene>
<sequence>MKLRTKIAALVLAAGLAAAGLTACASDAATVSKNLSTEAEQFRIERTIVFYNGITNTYIATVKGRCSVDQAENLESGTLAVTCKIGDDQYIKDFLGPSDNVTWFSLQEKPVDVSVYHYEVLFKPEAVIPDLRVETGQQ</sequence>
<dbReference type="AlphaFoldDB" id="A0A3E0VQ80"/>
<dbReference type="Pfam" id="PF25682">
    <property type="entry name" value="Phage_VG64"/>
    <property type="match status" value="1"/>
</dbReference>
<name>A0A3E0VQ80_9MICO</name>